<evidence type="ECO:0008006" key="5">
    <source>
        <dbReference type="Google" id="ProtNLM"/>
    </source>
</evidence>
<protein>
    <recommendedName>
        <fullName evidence="5">Secreted protein</fullName>
    </recommendedName>
</protein>
<evidence type="ECO:0000313" key="3">
    <source>
        <dbReference type="EMBL" id="MBP2333101.1"/>
    </source>
</evidence>
<dbReference type="PROSITE" id="PS51257">
    <property type="entry name" value="PROKAR_LIPOPROTEIN"/>
    <property type="match status" value="1"/>
</dbReference>
<dbReference type="EMBL" id="JAGINY010000001">
    <property type="protein sequence ID" value="MBP2333101.1"/>
    <property type="molecule type" value="Genomic_DNA"/>
</dbReference>
<keyword evidence="2" id="KW-0732">Signal</keyword>
<dbReference type="RefSeq" id="WP_070523738.1">
    <property type="nucleotide sequence ID" value="NZ_CP047357.1"/>
</dbReference>
<evidence type="ECO:0000313" key="4">
    <source>
        <dbReference type="Proteomes" id="UP001519305"/>
    </source>
</evidence>
<feature type="chain" id="PRO_5047408476" description="Secreted protein" evidence="2">
    <location>
        <begin position="24"/>
        <end position="64"/>
    </location>
</feature>
<accession>A0ABS4U986</accession>
<organism evidence="3 4">
    <name type="scientific">Corynebacterium freneyi</name>
    <dbReference type="NCBI Taxonomy" id="134034"/>
    <lineage>
        <taxon>Bacteria</taxon>
        <taxon>Bacillati</taxon>
        <taxon>Actinomycetota</taxon>
        <taxon>Actinomycetes</taxon>
        <taxon>Mycobacteriales</taxon>
        <taxon>Corynebacteriaceae</taxon>
        <taxon>Corynebacterium</taxon>
    </lineage>
</organism>
<feature type="signal peptide" evidence="2">
    <location>
        <begin position="1"/>
        <end position="23"/>
    </location>
</feature>
<gene>
    <name evidence="3" type="ORF">JOF33_001800</name>
</gene>
<proteinExistence type="predicted"/>
<feature type="region of interest" description="Disordered" evidence="1">
    <location>
        <begin position="23"/>
        <end position="64"/>
    </location>
</feature>
<sequence length="64" mass="6582">MRNRLVGAVAATAIAAAALVACSPPNENPSDIKVTDQENPTHSFENSGAESSEATTSEQEPAVQ</sequence>
<comment type="caution">
    <text evidence="3">The sequence shown here is derived from an EMBL/GenBank/DDBJ whole genome shotgun (WGS) entry which is preliminary data.</text>
</comment>
<evidence type="ECO:0000256" key="1">
    <source>
        <dbReference type="SAM" id="MobiDB-lite"/>
    </source>
</evidence>
<feature type="compositionally biased region" description="Polar residues" evidence="1">
    <location>
        <begin position="37"/>
        <end position="48"/>
    </location>
</feature>
<reference evidence="3 4" key="1">
    <citation type="submission" date="2021-03" db="EMBL/GenBank/DDBJ databases">
        <title>Sequencing the genomes of 1000 actinobacteria strains.</title>
        <authorList>
            <person name="Klenk H.-P."/>
        </authorList>
    </citation>
    <scope>NUCLEOTIDE SEQUENCE [LARGE SCALE GENOMIC DNA]</scope>
    <source>
        <strain evidence="3 4">DSM 44506</strain>
    </source>
</reference>
<keyword evidence="4" id="KW-1185">Reference proteome</keyword>
<evidence type="ECO:0000256" key="2">
    <source>
        <dbReference type="SAM" id="SignalP"/>
    </source>
</evidence>
<dbReference type="Proteomes" id="UP001519305">
    <property type="component" value="Unassembled WGS sequence"/>
</dbReference>
<feature type="compositionally biased region" description="Low complexity" evidence="1">
    <location>
        <begin position="49"/>
        <end position="58"/>
    </location>
</feature>
<name>A0ABS4U986_9CORY</name>